<feature type="transmembrane region" description="Helical" evidence="12">
    <location>
        <begin position="123"/>
        <end position="144"/>
    </location>
</feature>
<keyword evidence="10" id="KW-0175">Coiled coil</keyword>
<protein>
    <recommendedName>
        <fullName evidence="15">Adenine nucleotide transporter</fullName>
    </recommendedName>
</protein>
<evidence type="ECO:0000256" key="6">
    <source>
        <dbReference type="ARBA" id="ARBA00022989"/>
    </source>
</evidence>
<dbReference type="InterPro" id="IPR023395">
    <property type="entry name" value="MCP_dom_sf"/>
</dbReference>
<evidence type="ECO:0000256" key="1">
    <source>
        <dbReference type="ARBA" id="ARBA00004141"/>
    </source>
</evidence>
<dbReference type="GO" id="GO:0016020">
    <property type="term" value="C:membrane"/>
    <property type="evidence" value="ECO:0007669"/>
    <property type="project" value="UniProtKB-SubCell"/>
</dbReference>
<dbReference type="PROSITE" id="PS50920">
    <property type="entry name" value="SOLCAR"/>
    <property type="match status" value="3"/>
</dbReference>
<evidence type="ECO:0000256" key="5">
    <source>
        <dbReference type="ARBA" id="ARBA00022737"/>
    </source>
</evidence>
<dbReference type="SUPFAM" id="SSF103506">
    <property type="entry name" value="Mitochondrial carrier"/>
    <property type="match status" value="2"/>
</dbReference>
<dbReference type="PANTHER" id="PTHR45939">
    <property type="entry name" value="PEROXISOMAL MEMBRANE PROTEIN PMP34-RELATED"/>
    <property type="match status" value="1"/>
</dbReference>
<dbReference type="InterPro" id="IPR018108">
    <property type="entry name" value="MCP_transmembrane"/>
</dbReference>
<name>A0A5D3AM27_9TREE</name>
<feature type="coiled-coil region" evidence="10">
    <location>
        <begin position="66"/>
        <end position="93"/>
    </location>
</feature>
<evidence type="ECO:0000256" key="4">
    <source>
        <dbReference type="ARBA" id="ARBA00022692"/>
    </source>
</evidence>
<comment type="caution">
    <text evidence="13">The sequence shown here is derived from an EMBL/GenBank/DDBJ whole genome shotgun (WGS) entry which is preliminary data.</text>
</comment>
<keyword evidence="5" id="KW-0677">Repeat</keyword>
<comment type="subcellular location">
    <subcellularLocation>
        <location evidence="1">Membrane</location>
        <topology evidence="1">Multi-pass membrane protein</topology>
    </subcellularLocation>
</comment>
<evidence type="ECO:0000313" key="13">
    <source>
        <dbReference type="EMBL" id="TYJ51439.1"/>
    </source>
</evidence>
<evidence type="ECO:0000256" key="7">
    <source>
        <dbReference type="ARBA" id="ARBA00023136"/>
    </source>
</evidence>
<evidence type="ECO:0000256" key="10">
    <source>
        <dbReference type="SAM" id="Coils"/>
    </source>
</evidence>
<dbReference type="Proteomes" id="UP000322245">
    <property type="component" value="Unassembled WGS sequence"/>
</dbReference>
<keyword evidence="6 12" id="KW-1133">Transmembrane helix</keyword>
<dbReference type="GO" id="GO:0015217">
    <property type="term" value="F:ADP transmembrane transporter activity"/>
    <property type="evidence" value="ECO:0007669"/>
    <property type="project" value="TreeGrafter"/>
</dbReference>
<sequence>MATKPHPPLTPFGSALAGALGSVFANSLVYPLDIAKTRLQAIDDPLADLEPDAEPDPAATPFEEKTQEVQDQILDAKAKKQKKREQIERLRRLLGTRLRKWGMLTMLLRIVHTEGWKGAFHGFGASMIGTFSMQFAYFFFHTFLRKTYLARLSSSTAHLSTSTELLLGALAGALAQIFTIPVAVIATRQQLWEPPSQPAISDKQAWQDDSPSLLDTAREVIQESGITGLWTGLKPSLVLTVNPAITYGVFERLKTWRLAANAKAGRGGPKLSAAESFWLGAASKTLATVVTYPYIFAKVRLQAKSVETVPLAKKIQKGDAPSYADMAKSSPSEGSTVLVEHPTSPSQLEEGENQAIKPIEAVREIEAEHPHPHPPAHHYRAAIPLLKAVYAEKGIKGLYQGLGPQIFKAVLCQGILFVSKDHFESYAWMLIVLFSQLRVKVGSSK</sequence>
<comment type="similarity">
    <text evidence="2 9">Belongs to the mitochondrial carrier (TC 2.A.29) family.</text>
</comment>
<keyword evidence="3 9" id="KW-0813">Transport</keyword>
<evidence type="ECO:0000256" key="11">
    <source>
        <dbReference type="SAM" id="MobiDB-lite"/>
    </source>
</evidence>
<evidence type="ECO:0000256" key="3">
    <source>
        <dbReference type="ARBA" id="ARBA00022448"/>
    </source>
</evidence>
<evidence type="ECO:0000313" key="14">
    <source>
        <dbReference type="Proteomes" id="UP000322245"/>
    </source>
</evidence>
<accession>A0A5D3AM27</accession>
<dbReference type="Pfam" id="PF00153">
    <property type="entry name" value="Mito_carr"/>
    <property type="match status" value="4"/>
</dbReference>
<dbReference type="EMBL" id="NIDF01000240">
    <property type="protein sequence ID" value="TYJ51439.1"/>
    <property type="molecule type" value="Genomic_DNA"/>
</dbReference>
<reference evidence="13 14" key="1">
    <citation type="submission" date="2017-05" db="EMBL/GenBank/DDBJ databases">
        <title>The Genome Sequence of Tsuchiyaea wingfieldii DSM 27421.</title>
        <authorList>
            <person name="Cuomo C."/>
            <person name="Passer A."/>
            <person name="Billmyre B."/>
            <person name="Heitman J."/>
        </authorList>
    </citation>
    <scope>NUCLEOTIDE SEQUENCE [LARGE SCALE GENOMIC DNA]</scope>
    <source>
        <strain evidence="13 14">DSM 27421</strain>
    </source>
</reference>
<evidence type="ECO:0008006" key="15">
    <source>
        <dbReference type="Google" id="ProtNLM"/>
    </source>
</evidence>
<evidence type="ECO:0000256" key="12">
    <source>
        <dbReference type="SAM" id="Phobius"/>
    </source>
</evidence>
<feature type="repeat" description="Solcar" evidence="8">
    <location>
        <begin position="9"/>
        <end position="147"/>
    </location>
</feature>
<dbReference type="AlphaFoldDB" id="A0A5D3AM27"/>
<feature type="repeat" description="Solcar" evidence="8">
    <location>
        <begin position="159"/>
        <end position="256"/>
    </location>
</feature>
<evidence type="ECO:0000256" key="9">
    <source>
        <dbReference type="RuleBase" id="RU000488"/>
    </source>
</evidence>
<feature type="region of interest" description="Disordered" evidence="11">
    <location>
        <begin position="322"/>
        <end position="352"/>
    </location>
</feature>
<dbReference type="PANTHER" id="PTHR45939:SF1">
    <property type="entry name" value="MITOCHONDRIAL THIAMINE PYROPHOSPHATE CARRIER 1-RELATED"/>
    <property type="match status" value="1"/>
</dbReference>
<evidence type="ECO:0000256" key="8">
    <source>
        <dbReference type="PROSITE-ProRule" id="PRU00282"/>
    </source>
</evidence>
<evidence type="ECO:0000256" key="2">
    <source>
        <dbReference type="ARBA" id="ARBA00006375"/>
    </source>
</evidence>
<proteinExistence type="inferred from homology"/>
<keyword evidence="7 8" id="KW-0472">Membrane</keyword>
<keyword evidence="4 8" id="KW-0812">Transmembrane</keyword>
<feature type="repeat" description="Solcar" evidence="8">
    <location>
        <begin position="336"/>
        <end position="426"/>
    </location>
</feature>
<keyword evidence="14" id="KW-1185">Reference proteome</keyword>
<organism evidence="13 14">
    <name type="scientific">Cryptococcus floricola</name>
    <dbReference type="NCBI Taxonomy" id="2591691"/>
    <lineage>
        <taxon>Eukaryota</taxon>
        <taxon>Fungi</taxon>
        <taxon>Dikarya</taxon>
        <taxon>Basidiomycota</taxon>
        <taxon>Agaricomycotina</taxon>
        <taxon>Tremellomycetes</taxon>
        <taxon>Tremellales</taxon>
        <taxon>Cryptococcaceae</taxon>
        <taxon>Cryptococcus</taxon>
    </lineage>
</organism>
<feature type="transmembrane region" description="Helical" evidence="12">
    <location>
        <begin position="165"/>
        <end position="186"/>
    </location>
</feature>
<dbReference type="Gene3D" id="1.50.40.10">
    <property type="entry name" value="Mitochondrial carrier domain"/>
    <property type="match status" value="1"/>
</dbReference>
<dbReference type="InterPro" id="IPR052217">
    <property type="entry name" value="Mito/Peroxisomal_Carrier"/>
</dbReference>
<gene>
    <name evidence="13" type="ORF">B9479_007990</name>
</gene>